<evidence type="ECO:0000259" key="2">
    <source>
        <dbReference type="Pfam" id="PF12146"/>
    </source>
</evidence>
<dbReference type="PANTHER" id="PTHR43265:SF1">
    <property type="entry name" value="ESTERASE ESTD"/>
    <property type="match status" value="1"/>
</dbReference>
<evidence type="ECO:0000256" key="1">
    <source>
        <dbReference type="SAM" id="SignalP"/>
    </source>
</evidence>
<dbReference type="Proteomes" id="UP000478546">
    <property type="component" value="Unassembled WGS sequence"/>
</dbReference>
<dbReference type="Pfam" id="PF12146">
    <property type="entry name" value="Hydrolase_4"/>
    <property type="match status" value="1"/>
</dbReference>
<reference evidence="3 4" key="1">
    <citation type="submission" date="2020-01" db="EMBL/GenBank/DDBJ databases">
        <authorList>
            <person name="Kim M.K."/>
        </authorList>
    </citation>
    <scope>NUCLEOTIDE SEQUENCE [LARGE SCALE GENOMIC DNA]</scope>
    <source>
        <strain evidence="3 4">BT213</strain>
    </source>
</reference>
<name>A0A6B2H784_9BACT</name>
<organism evidence="3 4">
    <name type="scientific">Pontibacter fetidus</name>
    <dbReference type="NCBI Taxonomy" id="2700082"/>
    <lineage>
        <taxon>Bacteria</taxon>
        <taxon>Pseudomonadati</taxon>
        <taxon>Bacteroidota</taxon>
        <taxon>Cytophagia</taxon>
        <taxon>Cytophagales</taxon>
        <taxon>Hymenobacteraceae</taxon>
        <taxon>Pontibacter</taxon>
    </lineage>
</organism>
<keyword evidence="3" id="KW-0378">Hydrolase</keyword>
<dbReference type="InterPro" id="IPR053145">
    <property type="entry name" value="AB_hydrolase_Est10"/>
</dbReference>
<dbReference type="SUPFAM" id="SSF53474">
    <property type="entry name" value="alpha/beta-Hydrolases"/>
    <property type="match status" value="1"/>
</dbReference>
<evidence type="ECO:0000313" key="4">
    <source>
        <dbReference type="Proteomes" id="UP000478546"/>
    </source>
</evidence>
<feature type="chain" id="PRO_5025499557" evidence="1">
    <location>
        <begin position="21"/>
        <end position="469"/>
    </location>
</feature>
<comment type="caution">
    <text evidence="3">The sequence shown here is derived from an EMBL/GenBank/DDBJ whole genome shotgun (WGS) entry which is preliminary data.</text>
</comment>
<dbReference type="Gene3D" id="3.40.50.1820">
    <property type="entry name" value="alpha/beta hydrolase"/>
    <property type="match status" value="1"/>
</dbReference>
<dbReference type="InterPro" id="IPR022742">
    <property type="entry name" value="Hydrolase_4"/>
</dbReference>
<sequence>MKKYLLLILVTLLAGANCLAQHPAQTIAGSWNGALTIGGTKLRLVFHIQDNKGALTATMDSPDQGAKGIPVTSVKLVQDSLFLDIQAIRGTYAGKLTGPATINGYLKQGGQTMHIPLAKGETEVAHRPQEPIKPYPYQETEVTIENKTAGIKLAGTLTLPIKNAKAPAVILVNGSGPHDRDQPIMGHKPFLVLADYLTRQGFAVLRLDDRGVGKSEGNFATATTDDFATDIEAAYTYLKNNNVIEPQKIGLIGHSEGALVAAKVAAKHPDVAFVVLMAGTAVPGTELLIAQNKALLKAAGVPQAPLQKYLQLRKAQFEVAATETDLFKASDKIKQLEQTAKTNLTEQEQKQLGLTPQSQQAIVAQLSSPWMRYFLKYNPAPTLQKLKMPVLALNGTKDLQVPYQQNLPATEKALKAASNKKYTIKEMPGLNHLFQTATTGMINEYGQLEETIAPAALETISTWIKGVVK</sequence>
<feature type="signal peptide" evidence="1">
    <location>
        <begin position="1"/>
        <end position="20"/>
    </location>
</feature>
<dbReference type="GO" id="GO:0052689">
    <property type="term" value="F:carboxylic ester hydrolase activity"/>
    <property type="evidence" value="ECO:0007669"/>
    <property type="project" value="TreeGrafter"/>
</dbReference>
<proteinExistence type="predicted"/>
<gene>
    <name evidence="3" type="ORF">GWO68_04400</name>
</gene>
<feature type="domain" description="Serine aminopeptidase S33" evidence="2">
    <location>
        <begin position="193"/>
        <end position="433"/>
    </location>
</feature>
<protein>
    <submittedName>
        <fullName evidence="3">Alpha/beta hydrolase</fullName>
    </submittedName>
</protein>
<dbReference type="InterPro" id="IPR029058">
    <property type="entry name" value="AB_hydrolase_fold"/>
</dbReference>
<dbReference type="PANTHER" id="PTHR43265">
    <property type="entry name" value="ESTERASE ESTD"/>
    <property type="match status" value="1"/>
</dbReference>
<dbReference type="RefSeq" id="WP_162345207.1">
    <property type="nucleotide sequence ID" value="NZ_JAAEAA010000004.1"/>
</dbReference>
<accession>A0A6B2H784</accession>
<keyword evidence="4" id="KW-1185">Reference proteome</keyword>
<evidence type="ECO:0000313" key="3">
    <source>
        <dbReference type="EMBL" id="NDK55152.1"/>
    </source>
</evidence>
<dbReference type="EMBL" id="JAAEAA010000004">
    <property type="protein sequence ID" value="NDK55152.1"/>
    <property type="molecule type" value="Genomic_DNA"/>
</dbReference>
<dbReference type="AlphaFoldDB" id="A0A6B2H784"/>
<keyword evidence="1" id="KW-0732">Signal</keyword>